<dbReference type="Pfam" id="PF13489">
    <property type="entry name" value="Methyltransf_23"/>
    <property type="match status" value="1"/>
</dbReference>
<evidence type="ECO:0000313" key="2">
    <source>
        <dbReference type="Proteomes" id="UP001596456"/>
    </source>
</evidence>
<accession>A0ABW2KRB4</accession>
<dbReference type="CDD" id="cd02440">
    <property type="entry name" value="AdoMet_MTases"/>
    <property type="match status" value="1"/>
</dbReference>
<gene>
    <name evidence="1" type="ORF">ACFQPS_05155</name>
</gene>
<dbReference type="GO" id="GO:0008168">
    <property type="term" value="F:methyltransferase activity"/>
    <property type="evidence" value="ECO:0007669"/>
    <property type="project" value="UniProtKB-KW"/>
</dbReference>
<reference evidence="2" key="1">
    <citation type="journal article" date="2019" name="Int. J. Syst. Evol. Microbiol.">
        <title>The Global Catalogue of Microorganisms (GCM) 10K type strain sequencing project: providing services to taxonomists for standard genome sequencing and annotation.</title>
        <authorList>
            <consortium name="The Broad Institute Genomics Platform"/>
            <consortium name="The Broad Institute Genome Sequencing Center for Infectious Disease"/>
            <person name="Wu L."/>
            <person name="Ma J."/>
        </authorList>
    </citation>
    <scope>NUCLEOTIDE SEQUENCE [LARGE SCALE GENOMIC DNA]</scope>
    <source>
        <strain evidence="2">CGMCC 1.16275</strain>
    </source>
</reference>
<dbReference type="SUPFAM" id="SSF53335">
    <property type="entry name" value="S-adenosyl-L-methionine-dependent methyltransferases"/>
    <property type="match status" value="1"/>
</dbReference>
<dbReference type="EC" id="2.1.1.-" evidence="1"/>
<dbReference type="PANTHER" id="PTHR43861">
    <property type="entry name" value="TRANS-ACONITATE 2-METHYLTRANSFERASE-RELATED"/>
    <property type="match status" value="1"/>
</dbReference>
<keyword evidence="2" id="KW-1185">Reference proteome</keyword>
<protein>
    <submittedName>
        <fullName evidence="1">Class I SAM-dependent methyltransferase</fullName>
        <ecNumber evidence="1">2.1.1.-</ecNumber>
    </submittedName>
</protein>
<sequence length="267" mass="29175">MPACPACGAETWTPVASHEDWAATARTAPDQRRDMAALVAADPALDFGGLCRCGRCGLVSVERIPSADALAGFYTAYYASRSYSTKAASKLRRARRRIAGLKAAAPGNRFLDIGCNLGFAVEAARDLELQATGIEIDPDAVARARVRVENATFHIAEAEAFAAAGKGPFDILYCTEVIEHVRDPDAFAAALARLAAPGAVLFLTTPDGGHWRVPRDFTRWPEVKPPEHLRWFTREALRRLFDRHGFDVGFGFNLKPGHRMRARRRAG</sequence>
<keyword evidence="1" id="KW-0808">Transferase</keyword>
<proteinExistence type="predicted"/>
<organism evidence="1 2">
    <name type="scientific">Rhodocista pekingensis</name>
    <dbReference type="NCBI Taxonomy" id="201185"/>
    <lineage>
        <taxon>Bacteria</taxon>
        <taxon>Pseudomonadati</taxon>
        <taxon>Pseudomonadota</taxon>
        <taxon>Alphaproteobacteria</taxon>
        <taxon>Rhodospirillales</taxon>
        <taxon>Azospirillaceae</taxon>
        <taxon>Rhodocista</taxon>
    </lineage>
</organism>
<keyword evidence="1" id="KW-0489">Methyltransferase</keyword>
<dbReference type="PANTHER" id="PTHR43861:SF6">
    <property type="entry name" value="METHYLTRANSFERASE TYPE 11"/>
    <property type="match status" value="1"/>
</dbReference>
<evidence type="ECO:0000313" key="1">
    <source>
        <dbReference type="EMBL" id="MFC7332542.1"/>
    </source>
</evidence>
<dbReference type="Proteomes" id="UP001596456">
    <property type="component" value="Unassembled WGS sequence"/>
</dbReference>
<comment type="caution">
    <text evidence="1">The sequence shown here is derived from an EMBL/GenBank/DDBJ whole genome shotgun (WGS) entry which is preliminary data.</text>
</comment>
<dbReference type="RefSeq" id="WP_377357011.1">
    <property type="nucleotide sequence ID" value="NZ_JBHTCM010000006.1"/>
</dbReference>
<dbReference type="InterPro" id="IPR029063">
    <property type="entry name" value="SAM-dependent_MTases_sf"/>
</dbReference>
<dbReference type="GO" id="GO:0032259">
    <property type="term" value="P:methylation"/>
    <property type="evidence" value="ECO:0007669"/>
    <property type="project" value="UniProtKB-KW"/>
</dbReference>
<dbReference type="Gene3D" id="3.40.50.150">
    <property type="entry name" value="Vaccinia Virus protein VP39"/>
    <property type="match status" value="1"/>
</dbReference>
<dbReference type="EMBL" id="JBHTCM010000006">
    <property type="protein sequence ID" value="MFC7332542.1"/>
    <property type="molecule type" value="Genomic_DNA"/>
</dbReference>
<name>A0ABW2KRB4_9PROT</name>